<evidence type="ECO:0000313" key="1">
    <source>
        <dbReference type="EMBL" id="GMA34668.1"/>
    </source>
</evidence>
<evidence type="ECO:0000313" key="2">
    <source>
        <dbReference type="Proteomes" id="UP001157125"/>
    </source>
</evidence>
<dbReference type="Proteomes" id="UP001157125">
    <property type="component" value="Unassembled WGS sequence"/>
</dbReference>
<organism evidence="1 2">
    <name type="scientific">Demequina litorisediminis</name>
    <dbReference type="NCBI Taxonomy" id="1849022"/>
    <lineage>
        <taxon>Bacteria</taxon>
        <taxon>Bacillati</taxon>
        <taxon>Actinomycetota</taxon>
        <taxon>Actinomycetes</taxon>
        <taxon>Micrococcales</taxon>
        <taxon>Demequinaceae</taxon>
        <taxon>Demequina</taxon>
    </lineage>
</organism>
<dbReference type="EMBL" id="BSUN01000001">
    <property type="protein sequence ID" value="GMA34668.1"/>
    <property type="molecule type" value="Genomic_DNA"/>
</dbReference>
<proteinExistence type="predicted"/>
<keyword evidence="2" id="KW-1185">Reference proteome</keyword>
<protein>
    <submittedName>
        <fullName evidence="1">Uncharacterized protein</fullName>
    </submittedName>
</protein>
<gene>
    <name evidence="1" type="ORF">GCM10025876_08720</name>
</gene>
<reference evidence="2" key="1">
    <citation type="journal article" date="2019" name="Int. J. Syst. Evol. Microbiol.">
        <title>The Global Catalogue of Microorganisms (GCM) 10K type strain sequencing project: providing services to taxonomists for standard genome sequencing and annotation.</title>
        <authorList>
            <consortium name="The Broad Institute Genomics Platform"/>
            <consortium name="The Broad Institute Genome Sequencing Center for Infectious Disease"/>
            <person name="Wu L."/>
            <person name="Ma J."/>
        </authorList>
    </citation>
    <scope>NUCLEOTIDE SEQUENCE [LARGE SCALE GENOMIC DNA]</scope>
    <source>
        <strain evidence="2">NBRC 112299</strain>
    </source>
</reference>
<comment type="caution">
    <text evidence="1">The sequence shown here is derived from an EMBL/GenBank/DDBJ whole genome shotgun (WGS) entry which is preliminary data.</text>
</comment>
<sequence>MAWCGARPKRDLVTGPAHRPHVNVQHMTLDAGGTDAATALDDARPAPRGAAMCVIPRPHRVRKEDTQ</sequence>
<name>A0ABQ6ID54_9MICO</name>
<accession>A0ABQ6ID54</accession>